<dbReference type="EMBL" id="FOAP01000010">
    <property type="protein sequence ID" value="SEM03152.1"/>
    <property type="molecule type" value="Genomic_DNA"/>
</dbReference>
<protein>
    <submittedName>
        <fullName evidence="2">Uncharacterized protein</fullName>
    </submittedName>
</protein>
<accession>A0A1H7V1R2</accession>
<evidence type="ECO:0000256" key="1">
    <source>
        <dbReference type="SAM" id="MobiDB-lite"/>
    </source>
</evidence>
<gene>
    <name evidence="2" type="ORF">SAMN05444354_110303</name>
</gene>
<proteinExistence type="predicted"/>
<keyword evidence="3" id="KW-1185">Reference proteome</keyword>
<dbReference type="AlphaFoldDB" id="A0A1H7V1R2"/>
<evidence type="ECO:0000313" key="3">
    <source>
        <dbReference type="Proteomes" id="UP000182719"/>
    </source>
</evidence>
<dbReference type="Proteomes" id="UP000182719">
    <property type="component" value="Unassembled WGS sequence"/>
</dbReference>
<organism evidence="2 3">
    <name type="scientific">Stigmatella aurantiaca</name>
    <dbReference type="NCBI Taxonomy" id="41"/>
    <lineage>
        <taxon>Bacteria</taxon>
        <taxon>Pseudomonadati</taxon>
        <taxon>Myxococcota</taxon>
        <taxon>Myxococcia</taxon>
        <taxon>Myxococcales</taxon>
        <taxon>Cystobacterineae</taxon>
        <taxon>Archangiaceae</taxon>
        <taxon>Stigmatella</taxon>
    </lineage>
</organism>
<feature type="region of interest" description="Disordered" evidence="1">
    <location>
        <begin position="741"/>
        <end position="763"/>
    </location>
</feature>
<dbReference type="RefSeq" id="WP_075008249.1">
    <property type="nucleotide sequence ID" value="NZ_FOAP01000010.1"/>
</dbReference>
<name>A0A1H7V1R2_STIAU</name>
<reference evidence="3" key="1">
    <citation type="submission" date="2016-10" db="EMBL/GenBank/DDBJ databases">
        <authorList>
            <person name="Varghese N."/>
            <person name="Submissions S."/>
        </authorList>
    </citation>
    <scope>NUCLEOTIDE SEQUENCE [LARGE SCALE GENOMIC DNA]</scope>
    <source>
        <strain evidence="3">DSM 17044</strain>
    </source>
</reference>
<dbReference type="OrthoDB" id="9855996at2"/>
<evidence type="ECO:0000313" key="2">
    <source>
        <dbReference type="EMBL" id="SEM03152.1"/>
    </source>
</evidence>
<sequence length="763" mass="86116">MSLGQTLKSYMKSDSKQTHLAASWLEGWKKQSPGKTWTQDTITSHLNRCFQDNPQGIRFFFITDRARGTLLLELLNVPTQVREDIFEQARRMVSTEGVPPQMIVDATAWIGDVSRTAALFEAIERQLVTPGPFPIALLILEEQFKHLPRTYDTLQEQNKVRFERFKEPNEAWNRLQELAEEQGLVISARRFGEVDRWLAAEFDGRSLQFAPPEGRSEFQQSGRLSSLSEVVNDLSLLVPAGSEVRAALPDNPLSLRRLMVALRSEEGAAALKISAPQRQGYGLQLGMAVASTPRERLEADISTLGQKLPIPIQEASPEKLAEARIQASRRGLEPLALRVGNSVHLINVDSKLTEALGKPSWLHVESIPILPSPLHRLLQAVSSWNEDDFLDDPFLEHLIERLDPSQQERLGFLHARAGLLFNQALPIKAASPVVDWQPALTGLLATDPPAASLRVRLASKLIDFVNQERPAFAVPLSFAQRTNVDWPLRQVPPLSDVILDREDNLVEVHACEAVLESEYGYGSSRRTPDILLPATREAALDTGFWLDLYEAWQEWKKEEARSRSNEYYSDRRRKPERYEALWSSRREHLLQGAIRTWQATEYTFAPSFWEEADRELATLWLALRRSVARAPHVRLPDGSVLLQLNPAVLANIRVTQRSEPRPGEPLRASLLYEPVQEGNKPVLSPFFTVMAPTHAVNKGYTFGPLLPRGLYIRGERFNADIRFRVSAVLSPSLEDPLAAVAAVTQTRDEEEARQQQQQDDDDD</sequence>